<evidence type="ECO:0000256" key="1">
    <source>
        <dbReference type="SAM" id="MobiDB-lite"/>
    </source>
</evidence>
<evidence type="ECO:0000313" key="2">
    <source>
        <dbReference type="EMBL" id="KAJ1144861.1"/>
    </source>
</evidence>
<accession>A0AAV7QWE8</accession>
<comment type="caution">
    <text evidence="2">The sequence shown here is derived from an EMBL/GenBank/DDBJ whole genome shotgun (WGS) entry which is preliminary data.</text>
</comment>
<evidence type="ECO:0000313" key="3">
    <source>
        <dbReference type="Proteomes" id="UP001066276"/>
    </source>
</evidence>
<proteinExistence type="predicted"/>
<protein>
    <submittedName>
        <fullName evidence="2">Uncharacterized protein</fullName>
    </submittedName>
</protein>
<dbReference type="EMBL" id="JANPWB010000010">
    <property type="protein sequence ID" value="KAJ1144861.1"/>
    <property type="molecule type" value="Genomic_DNA"/>
</dbReference>
<dbReference type="AlphaFoldDB" id="A0AAV7QWE8"/>
<feature type="region of interest" description="Disordered" evidence="1">
    <location>
        <begin position="69"/>
        <end position="138"/>
    </location>
</feature>
<keyword evidence="3" id="KW-1185">Reference proteome</keyword>
<feature type="compositionally biased region" description="Basic and acidic residues" evidence="1">
    <location>
        <begin position="70"/>
        <end position="81"/>
    </location>
</feature>
<organism evidence="2 3">
    <name type="scientific">Pleurodeles waltl</name>
    <name type="common">Iberian ribbed newt</name>
    <dbReference type="NCBI Taxonomy" id="8319"/>
    <lineage>
        <taxon>Eukaryota</taxon>
        <taxon>Metazoa</taxon>
        <taxon>Chordata</taxon>
        <taxon>Craniata</taxon>
        <taxon>Vertebrata</taxon>
        <taxon>Euteleostomi</taxon>
        <taxon>Amphibia</taxon>
        <taxon>Batrachia</taxon>
        <taxon>Caudata</taxon>
        <taxon>Salamandroidea</taxon>
        <taxon>Salamandridae</taxon>
        <taxon>Pleurodelinae</taxon>
        <taxon>Pleurodeles</taxon>
    </lineage>
</organism>
<dbReference type="Proteomes" id="UP001066276">
    <property type="component" value="Chromosome 6"/>
</dbReference>
<reference evidence="2" key="1">
    <citation type="journal article" date="2022" name="bioRxiv">
        <title>Sequencing and chromosome-scale assembly of the giantPleurodeles waltlgenome.</title>
        <authorList>
            <person name="Brown T."/>
            <person name="Elewa A."/>
            <person name="Iarovenko S."/>
            <person name="Subramanian E."/>
            <person name="Araus A.J."/>
            <person name="Petzold A."/>
            <person name="Susuki M."/>
            <person name="Suzuki K.-i.T."/>
            <person name="Hayashi T."/>
            <person name="Toyoda A."/>
            <person name="Oliveira C."/>
            <person name="Osipova E."/>
            <person name="Leigh N.D."/>
            <person name="Simon A."/>
            <person name="Yun M.H."/>
        </authorList>
    </citation>
    <scope>NUCLEOTIDE SEQUENCE</scope>
    <source>
        <strain evidence="2">20211129_DDA</strain>
        <tissue evidence="2">Liver</tissue>
    </source>
</reference>
<feature type="compositionally biased region" description="Polar residues" evidence="1">
    <location>
        <begin position="114"/>
        <end position="138"/>
    </location>
</feature>
<gene>
    <name evidence="2" type="ORF">NDU88_011155</name>
</gene>
<sequence length="138" mass="15141">MQVYVSSTAHARELSRVSLSAALSPGGFAPARAPGPGPQKLLLLPDCCPVPSRLRFSWRRYASLLFQGRRGHELPGERRSDALSQSHSDGAGEGRAQPRSCPAGYPGAQRQDRNNQGQTRRTVLQRQQPGNRQTFPPR</sequence>
<name>A0AAV7QWE8_PLEWA</name>